<evidence type="ECO:0000313" key="2">
    <source>
        <dbReference type="EMBL" id="KAL1511320.1"/>
    </source>
</evidence>
<proteinExistence type="predicted"/>
<reference evidence="2 3" key="1">
    <citation type="journal article" date="2024" name="Science">
        <title>Giant polyketide synthase enzymes in the biosynthesis of giant marine polyether toxins.</title>
        <authorList>
            <person name="Fallon T.R."/>
            <person name="Shende V.V."/>
            <person name="Wierzbicki I.H."/>
            <person name="Pendleton A.L."/>
            <person name="Watervoot N.F."/>
            <person name="Auber R.P."/>
            <person name="Gonzalez D.J."/>
            <person name="Wisecaver J.H."/>
            <person name="Moore B.S."/>
        </authorList>
    </citation>
    <scope>NUCLEOTIDE SEQUENCE [LARGE SCALE GENOMIC DNA]</scope>
    <source>
        <strain evidence="2 3">12B1</strain>
    </source>
</reference>
<keyword evidence="3" id="KW-1185">Reference proteome</keyword>
<dbReference type="AlphaFoldDB" id="A0AB34J3A1"/>
<organism evidence="2 3">
    <name type="scientific">Prymnesium parvum</name>
    <name type="common">Toxic golden alga</name>
    <dbReference type="NCBI Taxonomy" id="97485"/>
    <lineage>
        <taxon>Eukaryota</taxon>
        <taxon>Haptista</taxon>
        <taxon>Haptophyta</taxon>
        <taxon>Prymnesiophyceae</taxon>
        <taxon>Prymnesiales</taxon>
        <taxon>Prymnesiaceae</taxon>
        <taxon>Prymnesium</taxon>
    </lineage>
</organism>
<feature type="region of interest" description="Disordered" evidence="1">
    <location>
        <begin position="96"/>
        <end position="115"/>
    </location>
</feature>
<evidence type="ECO:0000313" key="3">
    <source>
        <dbReference type="Proteomes" id="UP001515480"/>
    </source>
</evidence>
<dbReference type="EMBL" id="JBGBPQ010000014">
    <property type="protein sequence ID" value="KAL1511320.1"/>
    <property type="molecule type" value="Genomic_DNA"/>
</dbReference>
<evidence type="ECO:0008006" key="4">
    <source>
        <dbReference type="Google" id="ProtNLM"/>
    </source>
</evidence>
<gene>
    <name evidence="2" type="ORF">AB1Y20_006125</name>
</gene>
<protein>
    <recommendedName>
        <fullName evidence="4">Secreted protein</fullName>
    </recommendedName>
</protein>
<evidence type="ECO:0000256" key="1">
    <source>
        <dbReference type="SAM" id="MobiDB-lite"/>
    </source>
</evidence>
<accession>A0AB34J3A1</accession>
<feature type="compositionally biased region" description="Pro residues" evidence="1">
    <location>
        <begin position="106"/>
        <end position="115"/>
    </location>
</feature>
<comment type="caution">
    <text evidence="2">The sequence shown here is derived from an EMBL/GenBank/DDBJ whole genome shotgun (WGS) entry which is preliminary data.</text>
</comment>
<sequence length="115" mass="11607">MAMIRPAVPVLLVALEPQASVLHGFGHPGGGALGSQSVGLPATILDNATSPKGSPDLRDSVKWFSAPSNTRVLVNVVHGDALSDAARSAAAAKHPSHPLCIANLDTPPPLAPGGR</sequence>
<name>A0AB34J3A1_PRYPA</name>
<dbReference type="Proteomes" id="UP001515480">
    <property type="component" value="Unassembled WGS sequence"/>
</dbReference>